<organism evidence="5 6">
    <name type="scientific">Paenactinomyces guangxiensis</name>
    <dbReference type="NCBI Taxonomy" id="1490290"/>
    <lineage>
        <taxon>Bacteria</taxon>
        <taxon>Bacillati</taxon>
        <taxon>Bacillota</taxon>
        <taxon>Bacilli</taxon>
        <taxon>Bacillales</taxon>
        <taxon>Thermoactinomycetaceae</taxon>
        <taxon>Paenactinomyces</taxon>
    </lineage>
</organism>
<gene>
    <name evidence="5" type="ORF">H1191_10410</name>
</gene>
<evidence type="ECO:0000256" key="1">
    <source>
        <dbReference type="ARBA" id="ARBA00008720"/>
    </source>
</evidence>
<dbReference type="NCBIfam" id="NF001072">
    <property type="entry name" value="PRK00118.2-2"/>
    <property type="match status" value="1"/>
</dbReference>
<dbReference type="InterPro" id="IPR054831">
    <property type="entry name" value="UPF0122_fam_protein"/>
</dbReference>
<name>A0A7W2A912_9BACL</name>
<dbReference type="PANTHER" id="PTHR40083:SF1">
    <property type="entry name" value="UPF0122 PROTEIN YLXM"/>
    <property type="match status" value="1"/>
</dbReference>
<keyword evidence="6" id="KW-1185">Reference proteome</keyword>
<evidence type="ECO:0000313" key="6">
    <source>
        <dbReference type="Proteomes" id="UP000535491"/>
    </source>
</evidence>
<evidence type="ECO:0000256" key="3">
    <source>
        <dbReference type="HAMAP-Rule" id="MF_00245"/>
    </source>
</evidence>
<sequence>MLEQTTEMNLLYDFYGLLLTERQRTLLELYYHDDWSLGEIAEHQGVSRQAVFEAIKRAQATLTDLEEKLGLLQKHLKRQKIAEELLQRLEEMPEARAIVKPFVSELVDID</sequence>
<dbReference type="PANTHER" id="PTHR40083">
    <property type="entry name" value="UPF0122 PROTEIN CBO2450/CLC_2298"/>
    <property type="match status" value="1"/>
</dbReference>
<dbReference type="Pfam" id="PF04297">
    <property type="entry name" value="UPF0122"/>
    <property type="match status" value="1"/>
</dbReference>
<evidence type="ECO:0000256" key="2">
    <source>
        <dbReference type="ARBA" id="ARBA00024764"/>
    </source>
</evidence>
<keyword evidence="4" id="KW-0175">Coiled coil</keyword>
<comment type="caution">
    <text evidence="5">The sequence shown here is derived from an EMBL/GenBank/DDBJ whole genome shotgun (WGS) entry which is preliminary data.</text>
</comment>
<dbReference type="NCBIfam" id="NF045758">
    <property type="entry name" value="YlxM"/>
    <property type="match status" value="1"/>
</dbReference>
<evidence type="ECO:0000313" key="5">
    <source>
        <dbReference type="EMBL" id="MBA4494717.1"/>
    </source>
</evidence>
<evidence type="ECO:0000256" key="4">
    <source>
        <dbReference type="SAM" id="Coils"/>
    </source>
</evidence>
<dbReference type="EMBL" id="JACEIQ010000009">
    <property type="protein sequence ID" value="MBA4494717.1"/>
    <property type="molecule type" value="Genomic_DNA"/>
</dbReference>
<reference evidence="5 6" key="1">
    <citation type="submission" date="2020-07" db="EMBL/GenBank/DDBJ databases">
        <authorList>
            <person name="Feng H."/>
        </authorList>
    </citation>
    <scope>NUCLEOTIDE SEQUENCE [LARGE SCALE GENOMIC DNA]</scope>
    <source>
        <strain evidence="6">s-10</strain>
    </source>
</reference>
<dbReference type="HAMAP" id="MF_00245">
    <property type="entry name" value="UPF0122"/>
    <property type="match status" value="1"/>
</dbReference>
<dbReference type="InterPro" id="IPR036388">
    <property type="entry name" value="WH-like_DNA-bd_sf"/>
</dbReference>
<dbReference type="AlphaFoldDB" id="A0A7W2A912"/>
<dbReference type="GO" id="GO:0003677">
    <property type="term" value="F:DNA binding"/>
    <property type="evidence" value="ECO:0007669"/>
    <property type="project" value="UniProtKB-KW"/>
</dbReference>
<comment type="function">
    <text evidence="2 3">Might take part in the signal recognition particle (SRP) pathway. This is inferred from the conservation of its genetic proximity to ftsY/ffh. May be a regulatory protein.</text>
</comment>
<keyword evidence="5" id="KW-0238">DNA-binding</keyword>
<comment type="similarity">
    <text evidence="1 3">Belongs to the UPF0122 family.</text>
</comment>
<protein>
    <recommendedName>
        <fullName evidence="3">UPF0122 protein H1191_10410</fullName>
    </recommendedName>
</protein>
<dbReference type="Gene3D" id="1.10.10.10">
    <property type="entry name" value="Winged helix-like DNA-binding domain superfamily/Winged helix DNA-binding domain"/>
    <property type="match status" value="1"/>
</dbReference>
<dbReference type="InterPro" id="IPR007394">
    <property type="entry name" value="UPF0122"/>
</dbReference>
<accession>A0A7W2A912</accession>
<dbReference type="Proteomes" id="UP000535491">
    <property type="component" value="Unassembled WGS sequence"/>
</dbReference>
<proteinExistence type="inferred from homology"/>
<dbReference type="InterPro" id="IPR013324">
    <property type="entry name" value="RNA_pol_sigma_r3/r4-like"/>
</dbReference>
<dbReference type="SUPFAM" id="SSF88659">
    <property type="entry name" value="Sigma3 and sigma4 domains of RNA polymerase sigma factors"/>
    <property type="match status" value="1"/>
</dbReference>
<feature type="coiled-coil region" evidence="4">
    <location>
        <begin position="48"/>
        <end position="92"/>
    </location>
</feature>